<reference evidence="1 2" key="1">
    <citation type="journal article" date="1979" name="Int. J. Syst. Evol. Microbiol.">
        <title>Bacillus globisporus subsp. marinus subsp. nov.</title>
        <authorList>
            <person name="Liu H."/>
        </authorList>
    </citation>
    <scope>NUCLEOTIDE SEQUENCE [LARGE SCALE GENOMIC DNA]</scope>
    <source>
        <strain evidence="1 2">DSM 1297</strain>
    </source>
</reference>
<protein>
    <recommendedName>
        <fullName evidence="3">Transposase</fullName>
    </recommendedName>
</protein>
<proteinExistence type="predicted"/>
<name>A0ABV3PZA0_9BACL</name>
<evidence type="ECO:0000313" key="1">
    <source>
        <dbReference type="EMBL" id="MEW9500321.1"/>
    </source>
</evidence>
<gene>
    <name evidence="1" type="ORF">AB1471_00735</name>
</gene>
<evidence type="ECO:0008006" key="3">
    <source>
        <dbReference type="Google" id="ProtNLM"/>
    </source>
</evidence>
<sequence>MAKFSKEEKLVAVKRYIAGEGSLRGIPDSICADPDNFPAWLKQFEYRGEEAFEKSYTTYSASDKLGTQIYARKQDVYERDSYDVYGKLFIKMEVLTPYNQRKRGINP</sequence>
<evidence type="ECO:0000313" key="2">
    <source>
        <dbReference type="Proteomes" id="UP001556040"/>
    </source>
</evidence>
<dbReference type="InterPro" id="IPR010921">
    <property type="entry name" value="Trp_repressor/repl_initiator"/>
</dbReference>
<comment type="caution">
    <text evidence="1">The sequence shown here is derived from an EMBL/GenBank/DDBJ whole genome shotgun (WGS) entry which is preliminary data.</text>
</comment>
<accession>A0ABV3PZA0</accession>
<dbReference type="EMBL" id="JBFMIA010000001">
    <property type="protein sequence ID" value="MEW9500321.1"/>
    <property type="molecule type" value="Genomic_DNA"/>
</dbReference>
<dbReference type="SUPFAM" id="SSF48295">
    <property type="entry name" value="TrpR-like"/>
    <property type="match status" value="1"/>
</dbReference>
<organism evidence="1 2">
    <name type="scientific">Jeotgalibacillus marinus</name>
    <dbReference type="NCBI Taxonomy" id="86667"/>
    <lineage>
        <taxon>Bacteria</taxon>
        <taxon>Bacillati</taxon>
        <taxon>Bacillota</taxon>
        <taxon>Bacilli</taxon>
        <taxon>Bacillales</taxon>
        <taxon>Caryophanaceae</taxon>
        <taxon>Jeotgalibacillus</taxon>
    </lineage>
</organism>
<keyword evidence="2" id="KW-1185">Reference proteome</keyword>
<dbReference type="RefSeq" id="WP_367777600.1">
    <property type="nucleotide sequence ID" value="NZ_JBFMIA010000001.1"/>
</dbReference>
<dbReference type="Proteomes" id="UP001556040">
    <property type="component" value="Unassembled WGS sequence"/>
</dbReference>